<accession>A0ABQ5B6N0</accession>
<evidence type="ECO:0000256" key="1">
    <source>
        <dbReference type="SAM" id="MobiDB-lite"/>
    </source>
</evidence>
<organism evidence="2 3">
    <name type="scientific">Tanacetum coccineum</name>
    <dbReference type="NCBI Taxonomy" id="301880"/>
    <lineage>
        <taxon>Eukaryota</taxon>
        <taxon>Viridiplantae</taxon>
        <taxon>Streptophyta</taxon>
        <taxon>Embryophyta</taxon>
        <taxon>Tracheophyta</taxon>
        <taxon>Spermatophyta</taxon>
        <taxon>Magnoliopsida</taxon>
        <taxon>eudicotyledons</taxon>
        <taxon>Gunneridae</taxon>
        <taxon>Pentapetalae</taxon>
        <taxon>asterids</taxon>
        <taxon>campanulids</taxon>
        <taxon>Asterales</taxon>
        <taxon>Asteraceae</taxon>
        <taxon>Asteroideae</taxon>
        <taxon>Anthemideae</taxon>
        <taxon>Anthemidinae</taxon>
        <taxon>Tanacetum</taxon>
    </lineage>
</organism>
<dbReference type="EMBL" id="BQNB010012885">
    <property type="protein sequence ID" value="GJT09136.1"/>
    <property type="molecule type" value="Genomic_DNA"/>
</dbReference>
<protein>
    <submittedName>
        <fullName evidence="2">Uncharacterized protein</fullName>
    </submittedName>
</protein>
<name>A0ABQ5B6N0_9ASTR</name>
<reference evidence="2" key="2">
    <citation type="submission" date="2022-01" db="EMBL/GenBank/DDBJ databases">
        <authorList>
            <person name="Yamashiro T."/>
            <person name="Shiraishi A."/>
            <person name="Satake H."/>
            <person name="Nakayama K."/>
        </authorList>
    </citation>
    <scope>NUCLEOTIDE SEQUENCE</scope>
</reference>
<proteinExistence type="predicted"/>
<comment type="caution">
    <text evidence="2">The sequence shown here is derived from an EMBL/GenBank/DDBJ whole genome shotgun (WGS) entry which is preliminary data.</text>
</comment>
<feature type="region of interest" description="Disordered" evidence="1">
    <location>
        <begin position="151"/>
        <end position="178"/>
    </location>
</feature>
<keyword evidence="3" id="KW-1185">Reference proteome</keyword>
<dbReference type="Proteomes" id="UP001151760">
    <property type="component" value="Unassembled WGS sequence"/>
</dbReference>
<evidence type="ECO:0000313" key="2">
    <source>
        <dbReference type="EMBL" id="GJT09136.1"/>
    </source>
</evidence>
<sequence>MSVSEPGGMASESSQAVVLPKFNMHVYTSILSSQELKEAITEYCIPVDLHPHLPHPDRRAIPDTKPWRHIDIDLRDNFPTHYNENDVARLAEFVVPLRPPPRHLLYVCMLTAACRHPELAYNIKDSYGNAITMDTFLKLLVWTGTVSKGDHIPEDQRPKLRTTPPLAVGEPIPEKSPF</sequence>
<evidence type="ECO:0000313" key="3">
    <source>
        <dbReference type="Proteomes" id="UP001151760"/>
    </source>
</evidence>
<reference evidence="2" key="1">
    <citation type="journal article" date="2022" name="Int. J. Mol. Sci.">
        <title>Draft Genome of Tanacetum Coccineum: Genomic Comparison of Closely Related Tanacetum-Family Plants.</title>
        <authorList>
            <person name="Yamashiro T."/>
            <person name="Shiraishi A."/>
            <person name="Nakayama K."/>
            <person name="Satake H."/>
        </authorList>
    </citation>
    <scope>NUCLEOTIDE SEQUENCE</scope>
</reference>
<gene>
    <name evidence="2" type="ORF">Tco_0843598</name>
</gene>